<name>A0A974HY34_XENLA</name>
<dbReference type="GO" id="GO:0002218">
    <property type="term" value="P:activation of innate immune response"/>
    <property type="evidence" value="ECO:0007669"/>
    <property type="project" value="InterPro"/>
</dbReference>
<dbReference type="AlphaFoldDB" id="A0A974HY34"/>
<dbReference type="Pfam" id="PF23057">
    <property type="entry name" value="RBD_ZCCHC3_1st"/>
    <property type="match status" value="1"/>
</dbReference>
<dbReference type="PANTHER" id="PTHR22639">
    <property type="entry name" value="GAG-RELATED PROTEIN"/>
    <property type="match status" value="1"/>
</dbReference>
<feature type="compositionally biased region" description="Basic residues" evidence="3">
    <location>
        <begin position="1122"/>
        <end position="1131"/>
    </location>
</feature>
<feature type="compositionally biased region" description="Basic and acidic residues" evidence="3">
    <location>
        <begin position="986"/>
        <end position="1003"/>
    </location>
</feature>
<dbReference type="InterPro" id="IPR057810">
    <property type="entry name" value="RBD_ZCCHC3_1st"/>
</dbReference>
<proteinExistence type="predicted"/>
<dbReference type="InterPro" id="IPR001878">
    <property type="entry name" value="Znf_CCHC"/>
</dbReference>
<reference evidence="6" key="1">
    <citation type="journal article" date="2016" name="Nature">
        <title>Genome evolution in the allotetraploid frog Xenopus laevis.</title>
        <authorList>
            <person name="Session A.M."/>
            <person name="Uno Y."/>
            <person name="Kwon T."/>
            <person name="Chapman J.A."/>
            <person name="Toyoda A."/>
            <person name="Takahashi S."/>
            <person name="Fukui A."/>
            <person name="Hikosaka A."/>
            <person name="Suzuki A."/>
            <person name="Kondo M."/>
            <person name="van Heeringen S.J."/>
            <person name="Quigley I."/>
            <person name="Heinz S."/>
            <person name="Ogino H."/>
            <person name="Ochi H."/>
            <person name="Hellsten U."/>
            <person name="Lyons J.B."/>
            <person name="Simakov O."/>
            <person name="Putnam N."/>
            <person name="Stites J."/>
            <person name="Kuroki Y."/>
            <person name="Tanaka T."/>
            <person name="Michiue T."/>
            <person name="Watanabe M."/>
            <person name="Bogdanovic O."/>
            <person name="Lister R."/>
            <person name="Georgiou G."/>
            <person name="Paranjpe S.S."/>
            <person name="van Kruijsbergen I."/>
            <person name="Shu S."/>
            <person name="Carlson J."/>
            <person name="Kinoshita T."/>
            <person name="Ohta Y."/>
            <person name="Mawaribuchi S."/>
            <person name="Jenkins J."/>
            <person name="Grimwood J."/>
            <person name="Schmutz J."/>
            <person name="Mitros T."/>
            <person name="Mozaffari S.V."/>
            <person name="Suzuki Y."/>
            <person name="Haramoto Y."/>
            <person name="Yamamoto T.S."/>
            <person name="Takagi C."/>
            <person name="Heald R."/>
            <person name="Miller K."/>
            <person name="Haudenschild C."/>
            <person name="Kitzman J."/>
            <person name="Nakayama T."/>
            <person name="Izutsu Y."/>
            <person name="Robert J."/>
            <person name="Fortriede J."/>
            <person name="Burns K."/>
            <person name="Lotay V."/>
            <person name="Karimi K."/>
            <person name="Yasuoka Y."/>
            <person name="Dichmann D.S."/>
            <person name="Flajnik M.F."/>
            <person name="Houston D.W."/>
            <person name="Shendure J."/>
            <person name="DuPasquier L."/>
            <person name="Vize P.D."/>
            <person name="Zorn A.M."/>
            <person name="Ito M."/>
            <person name="Marcotte E.M."/>
            <person name="Wallingford J.B."/>
            <person name="Ito Y."/>
            <person name="Asashima M."/>
            <person name="Ueno N."/>
            <person name="Matsuda Y."/>
            <person name="Veenstra G.J."/>
            <person name="Fujiyama A."/>
            <person name="Harland R.M."/>
            <person name="Taira M."/>
            <person name="Rokhsar D.S."/>
        </authorList>
    </citation>
    <scope>NUCLEOTIDE SEQUENCE [LARGE SCALE GENOMIC DNA]</scope>
    <source>
        <strain evidence="6">J</strain>
    </source>
</reference>
<feature type="coiled-coil region" evidence="2">
    <location>
        <begin position="597"/>
        <end position="624"/>
    </location>
</feature>
<gene>
    <name evidence="5" type="ORF">XELAEV_18012256mg</name>
</gene>
<dbReference type="Proteomes" id="UP000694892">
    <property type="component" value="Chromosome 2L"/>
</dbReference>
<dbReference type="PANTHER" id="PTHR22639:SF10">
    <property type="match status" value="1"/>
</dbReference>
<dbReference type="Gene3D" id="4.10.60.10">
    <property type="entry name" value="Zinc finger, CCHC-type"/>
    <property type="match status" value="1"/>
</dbReference>
<evidence type="ECO:0000256" key="1">
    <source>
        <dbReference type="PROSITE-ProRule" id="PRU00047"/>
    </source>
</evidence>
<feature type="domain" description="CCHC-type" evidence="4">
    <location>
        <begin position="935"/>
        <end position="950"/>
    </location>
</feature>
<dbReference type="SUPFAM" id="SSF57756">
    <property type="entry name" value="Retrovirus zinc finger-like domains"/>
    <property type="match status" value="1"/>
</dbReference>
<keyword evidence="1" id="KW-0863">Zinc-finger</keyword>
<feature type="compositionally biased region" description="Low complexity" evidence="3">
    <location>
        <begin position="509"/>
        <end position="522"/>
    </location>
</feature>
<keyword evidence="2" id="KW-0175">Coiled coil</keyword>
<dbReference type="InterPro" id="IPR036875">
    <property type="entry name" value="Znf_CCHC_sf"/>
</dbReference>
<dbReference type="Pfam" id="PF23058">
    <property type="entry name" value="RBD_ZCCHC3_2nd"/>
    <property type="match status" value="1"/>
</dbReference>
<keyword evidence="1" id="KW-0479">Metal-binding</keyword>
<accession>A0A974HY34</accession>
<feature type="region of interest" description="Disordered" evidence="3">
    <location>
        <begin position="986"/>
        <end position="1034"/>
    </location>
</feature>
<organism evidence="5 6">
    <name type="scientific">Xenopus laevis</name>
    <name type="common">African clawed frog</name>
    <dbReference type="NCBI Taxonomy" id="8355"/>
    <lineage>
        <taxon>Eukaryota</taxon>
        <taxon>Metazoa</taxon>
        <taxon>Chordata</taxon>
        <taxon>Craniata</taxon>
        <taxon>Vertebrata</taxon>
        <taxon>Euteleostomi</taxon>
        <taxon>Amphibia</taxon>
        <taxon>Batrachia</taxon>
        <taxon>Anura</taxon>
        <taxon>Pipoidea</taxon>
        <taxon>Pipidae</taxon>
        <taxon>Xenopodinae</taxon>
        <taxon>Xenopus</taxon>
        <taxon>Xenopus</taxon>
    </lineage>
</organism>
<protein>
    <recommendedName>
        <fullName evidence="4">CCHC-type domain-containing protein</fullName>
    </recommendedName>
</protein>
<dbReference type="InterPro" id="IPR057811">
    <property type="entry name" value="RBD_ZCCHC3_2nd"/>
</dbReference>
<feature type="compositionally biased region" description="Basic and acidic residues" evidence="3">
    <location>
        <begin position="489"/>
        <end position="499"/>
    </location>
</feature>
<dbReference type="PROSITE" id="PS50158">
    <property type="entry name" value="ZF_CCHC"/>
    <property type="match status" value="1"/>
</dbReference>
<feature type="compositionally biased region" description="Basic and acidic residues" evidence="3">
    <location>
        <begin position="1014"/>
        <end position="1032"/>
    </location>
</feature>
<feature type="region of interest" description="Disordered" evidence="3">
    <location>
        <begin position="1057"/>
        <end position="1131"/>
    </location>
</feature>
<evidence type="ECO:0000313" key="5">
    <source>
        <dbReference type="EMBL" id="OCT94579.1"/>
    </source>
</evidence>
<evidence type="ECO:0000256" key="3">
    <source>
        <dbReference type="SAM" id="MobiDB-lite"/>
    </source>
</evidence>
<evidence type="ECO:0000259" key="4">
    <source>
        <dbReference type="PROSITE" id="PS50158"/>
    </source>
</evidence>
<feature type="region of interest" description="Disordered" evidence="3">
    <location>
        <begin position="482"/>
        <end position="522"/>
    </location>
</feature>
<dbReference type="InterPro" id="IPR042509">
    <property type="entry name" value="ZCCHC3"/>
</dbReference>
<keyword evidence="1" id="KW-0862">Zinc</keyword>
<evidence type="ECO:0000256" key="2">
    <source>
        <dbReference type="SAM" id="Coils"/>
    </source>
</evidence>
<sequence length="1131" mass="126390">MFPAYQNLKYPLYSCYTAPRLLTTSHSPVAKPDRMIKPFNQEPAGDTSAVQSELQQSAEWLSSIKRYEGDDDSFHDLLDLCKFSMVPFVKEAPDNMKSKLIILFLLGGKALEWAEACVDEKAHFLEDPCSFLSFLKATFTGDLWPVASNLFSSKDSSSVKQTKPFQLTPPVPRFSNFCSKLQRPSTCQPVTTFSYEDSEVEDSFQVDCGNISDEEDLENFSIEEDCTDFSDEEDWEDVESDEDEIPTAFTTRFKGRKLPVPVPAPQKLPVPVPAPRKLPLSILMPALQSAAPGPALQSAAPVPALQSAALVPAVPSAALVPAVPSAAPVPAVPSAAPVPVVLSAAPVLWFGGFQCEKISKTLLLLALNRLLREDMITLYKSIRGHYRQIARDLFTHEKDHCIRGHPFRLEKNNIFLTVRLWNALPGVVVMADSDNAFNPLPAKHLREKAGTSCTAVMEAGHVLGKEDAILEAETSLCTAKGKLCPPSESCRESSRDSKKGKIPAKNQGTPPQMAPTATAASAEGGMEASMDCGYLAETVALQVLEEKSAGNKQTDFSLIVCVGEGVSTNETVAATDCVSKDFSGVSTSKDSVNEEDIVKALKTMEFLQQRKKELNNVIAKELSLAAKATGELRGQRIRKTAMYNKELEELEEEIKKTFLIIKPWEEIYKNRERFEQMEKGKSFSSNVSSNIPANNVVQPECVSGASGEREAVGQKKSQAPVNVWERRRLFANSSGVNRLLDGPVFKKRNAVRIKWEGERDKSPGWRYVARNLVKESMGFTTNDVNAFLDISDTEYDISFKLSQGLERFWSLYDQKKSTKEWENFRAIPISRPETKTVTIIFKHESVPYEDILVWLKRQCNVLTPLTKIYNEEGFWAGGWKTQVRLEVQHNVPRHLPNSFFIGRERGVCFYPGQPHQCFKCGSNRHLAINCETKVCALCGAKGHTSKECNEVRCNLCNTLGHTHRDCPNAWHNIVRDCPNLEQEFQEEGREHEEDMELETRVEGVVEPAVPQETRGNERKEKGTEEKGTKEDEWTVVTAKGNKQQGKMVIKESISTSNRFTLPGGKSWGEIAEEEERRINREEWDSEENKKSKKRRKSKEGQSPEPETGQTLNPEELTGKEQGKKRKESCPG</sequence>
<dbReference type="EMBL" id="CM004468">
    <property type="protein sequence ID" value="OCT94579.1"/>
    <property type="molecule type" value="Genomic_DNA"/>
</dbReference>
<evidence type="ECO:0000313" key="6">
    <source>
        <dbReference type="Proteomes" id="UP000694892"/>
    </source>
</evidence>
<dbReference type="SMART" id="SM00343">
    <property type="entry name" value="ZnF_C2HC"/>
    <property type="match status" value="3"/>
</dbReference>
<feature type="compositionally biased region" description="Basic and acidic residues" evidence="3">
    <location>
        <begin position="1074"/>
        <end position="1089"/>
    </location>
</feature>
<dbReference type="GO" id="GO:0008270">
    <property type="term" value="F:zinc ion binding"/>
    <property type="evidence" value="ECO:0007669"/>
    <property type="project" value="UniProtKB-KW"/>
</dbReference>
<dbReference type="GO" id="GO:0003723">
    <property type="term" value="F:RNA binding"/>
    <property type="evidence" value="ECO:0007669"/>
    <property type="project" value="InterPro"/>
</dbReference>
<dbReference type="GO" id="GO:0003690">
    <property type="term" value="F:double-stranded DNA binding"/>
    <property type="evidence" value="ECO:0007669"/>
    <property type="project" value="InterPro"/>
</dbReference>